<keyword evidence="2" id="KW-1185">Reference proteome</keyword>
<comment type="caution">
    <text evidence="1">The sequence shown here is derived from an EMBL/GenBank/DDBJ whole genome shotgun (WGS) entry which is preliminary data.</text>
</comment>
<dbReference type="RefSeq" id="WP_381236868.1">
    <property type="nucleotide sequence ID" value="NZ_JBHSKH010000038.1"/>
</dbReference>
<evidence type="ECO:0000313" key="1">
    <source>
        <dbReference type="EMBL" id="MFD1313889.1"/>
    </source>
</evidence>
<sequence>MNGDYIHQVGDGNAGKVVHSGTGDIVIGDRTGDRPKVVNAVIEEIKALRQHLDARDQEVVDASVEELASNPSPGRMRILLQQVAGIAAVVGEVGAPVISAIKAVMGSL</sequence>
<dbReference type="Proteomes" id="UP001597058">
    <property type="component" value="Unassembled WGS sequence"/>
</dbReference>
<evidence type="ECO:0000313" key="2">
    <source>
        <dbReference type="Proteomes" id="UP001597058"/>
    </source>
</evidence>
<organism evidence="1 2">
    <name type="scientific">Streptomyces kaempferi</name>
    <dbReference type="NCBI Taxonomy" id="333725"/>
    <lineage>
        <taxon>Bacteria</taxon>
        <taxon>Bacillati</taxon>
        <taxon>Actinomycetota</taxon>
        <taxon>Actinomycetes</taxon>
        <taxon>Kitasatosporales</taxon>
        <taxon>Streptomycetaceae</taxon>
        <taxon>Streptomyces</taxon>
    </lineage>
</organism>
<accession>A0ABW3XWG2</accession>
<dbReference type="EMBL" id="JBHTMM010000317">
    <property type="protein sequence ID" value="MFD1313889.1"/>
    <property type="molecule type" value="Genomic_DNA"/>
</dbReference>
<reference evidence="2" key="1">
    <citation type="journal article" date="2019" name="Int. J. Syst. Evol. Microbiol.">
        <title>The Global Catalogue of Microorganisms (GCM) 10K type strain sequencing project: providing services to taxonomists for standard genome sequencing and annotation.</title>
        <authorList>
            <consortium name="The Broad Institute Genomics Platform"/>
            <consortium name="The Broad Institute Genome Sequencing Center for Infectious Disease"/>
            <person name="Wu L."/>
            <person name="Ma J."/>
        </authorList>
    </citation>
    <scope>NUCLEOTIDE SEQUENCE [LARGE SCALE GENOMIC DNA]</scope>
    <source>
        <strain evidence="2">CGMCC 4.7020</strain>
    </source>
</reference>
<name>A0ABW3XWG2_9ACTN</name>
<protein>
    <submittedName>
        <fullName evidence="1">Uncharacterized protein</fullName>
    </submittedName>
</protein>
<proteinExistence type="predicted"/>
<gene>
    <name evidence="1" type="ORF">ACFQ5X_50640</name>
</gene>